<feature type="domain" description="Right handed beta helix" evidence="2">
    <location>
        <begin position="423"/>
        <end position="524"/>
    </location>
</feature>
<dbReference type="InterPro" id="IPR012334">
    <property type="entry name" value="Pectin_lyas_fold"/>
</dbReference>
<dbReference type="Proteomes" id="UP000323537">
    <property type="component" value="Unassembled WGS sequence"/>
</dbReference>
<reference evidence="3 4" key="1">
    <citation type="submission" date="2016-10" db="EMBL/GenBank/DDBJ databases">
        <authorList>
            <person name="Varghese N."/>
            <person name="Submissions S."/>
        </authorList>
    </citation>
    <scope>NUCLEOTIDE SEQUENCE [LARGE SCALE GENOMIC DNA]</scope>
    <source>
        <strain evidence="3 4">CGMCC 1.6377</strain>
    </source>
</reference>
<dbReference type="InterPro" id="IPR006626">
    <property type="entry name" value="PbH1"/>
</dbReference>
<dbReference type="AlphaFoldDB" id="A0A1I3CV85"/>
<evidence type="ECO:0000313" key="4">
    <source>
        <dbReference type="Proteomes" id="UP000323537"/>
    </source>
</evidence>
<dbReference type="Gene3D" id="2.160.20.10">
    <property type="entry name" value="Single-stranded right-handed beta-helix, Pectin lyase-like"/>
    <property type="match status" value="2"/>
</dbReference>
<organism evidence="3 4">
    <name type="scientific">Halorubrum aquaticum</name>
    <dbReference type="NCBI Taxonomy" id="387340"/>
    <lineage>
        <taxon>Archaea</taxon>
        <taxon>Methanobacteriati</taxon>
        <taxon>Methanobacteriota</taxon>
        <taxon>Stenosarchaea group</taxon>
        <taxon>Halobacteria</taxon>
        <taxon>Halobacteriales</taxon>
        <taxon>Haloferacaceae</taxon>
        <taxon>Halorubrum</taxon>
    </lineage>
</organism>
<sequence>MREMTDDNTSGRWRNPRNGRRDRATNDGTTRDGATNDGATRDGATDGEATDDAGSGRTEDPSGVASASRRAVLRVVGGTGVGLGAGVGAFAGVASAHEVARIGFRGCTEVTVYGALLLGSGEPSDARGGGSYEAVLYRDGELVRRPLDGTQRRQHYSLRTDSEYDSEEWRVIAVEGDTWHPAHQGMTFRICNEHCGSDCAAEGIADRSDDWCDALSEIPSGGGQGGVDEDTEIAVECTADRSDGEVELIEGPTTITESGEYRIAGDIESDGTCLTIESADVTIHGDGYALHGSGDGTGIDMADGTFIDVRDLTVHGFERGIRVGYGIGRLEGVSVEENAGAGLVVDRLGTVTCADCTIRGNDGAGVDPGERTETAFTGCEIVENGGNAVGSTVSTPVRVRDCLIADNGGPVSISPVVGPLETEIRDSVIRGNDGAGIRTGRTDRPQMEHAVPIRNCEIRDNDGPGIAHRHSHLEVRNCTIAGNLDGYRLDDPDGPYEAVLRHNDVEGNERFGAVTEGERYAEVVDAECNYWGGSGGPRGTAGDDGRRRVRGFIEYRPWSTGRFGDGEGNCVGGLENEEDLGGNA</sequence>
<accession>A0A1I3CV85</accession>
<feature type="domain" description="Right handed beta helix" evidence="2">
    <location>
        <begin position="296"/>
        <end position="409"/>
    </location>
</feature>
<evidence type="ECO:0000259" key="2">
    <source>
        <dbReference type="Pfam" id="PF13229"/>
    </source>
</evidence>
<name>A0A1I3CV85_9EURY</name>
<feature type="region of interest" description="Disordered" evidence="1">
    <location>
        <begin position="1"/>
        <end position="68"/>
    </location>
</feature>
<proteinExistence type="predicted"/>
<keyword evidence="4" id="KW-1185">Reference proteome</keyword>
<evidence type="ECO:0000256" key="1">
    <source>
        <dbReference type="SAM" id="MobiDB-lite"/>
    </source>
</evidence>
<dbReference type="InterPro" id="IPR039448">
    <property type="entry name" value="Beta_helix"/>
</dbReference>
<dbReference type="SMART" id="SM00710">
    <property type="entry name" value="PbH1"/>
    <property type="match status" value="7"/>
</dbReference>
<dbReference type="InterPro" id="IPR011050">
    <property type="entry name" value="Pectin_lyase_fold/virulence"/>
</dbReference>
<dbReference type="EMBL" id="FOPZ01000031">
    <property type="protein sequence ID" value="SFH78357.1"/>
    <property type="molecule type" value="Genomic_DNA"/>
</dbReference>
<dbReference type="SUPFAM" id="SSF51126">
    <property type="entry name" value="Pectin lyase-like"/>
    <property type="match status" value="1"/>
</dbReference>
<protein>
    <submittedName>
        <fullName evidence="3">Right handed beta helix region</fullName>
    </submittedName>
</protein>
<evidence type="ECO:0000313" key="3">
    <source>
        <dbReference type="EMBL" id="SFH78357.1"/>
    </source>
</evidence>
<gene>
    <name evidence="3" type="ORF">SAMN04488066_1312</name>
</gene>
<dbReference type="Pfam" id="PF13229">
    <property type="entry name" value="Beta_helix"/>
    <property type="match status" value="2"/>
</dbReference>